<dbReference type="STRING" id="361077.A0A152A5R3"/>
<dbReference type="InParanoid" id="A0A152A5R3"/>
<comment type="similarity">
    <text evidence="1">Belongs to the importin alpha family.</text>
</comment>
<organism evidence="5 6">
    <name type="scientific">Tieghemostelium lacteum</name>
    <name type="common">Slime mold</name>
    <name type="synonym">Dictyostelium lacteum</name>
    <dbReference type="NCBI Taxonomy" id="361077"/>
    <lineage>
        <taxon>Eukaryota</taxon>
        <taxon>Amoebozoa</taxon>
        <taxon>Evosea</taxon>
        <taxon>Eumycetozoa</taxon>
        <taxon>Dictyostelia</taxon>
        <taxon>Dictyosteliales</taxon>
        <taxon>Raperosteliaceae</taxon>
        <taxon>Tieghemostelium</taxon>
    </lineage>
</organism>
<sequence length="445" mass="50669">MDKEEVLELKFNKLSLLEVNPNLVTNIANITLYITQVQSNDSNHIQNGTLAIKNLLATNKKETIEYMLNTGIINRFVQLIRQHENEPQTLGDIIIVTEEILIDSKKILKDLVPDFIRNIVNVLLKNRQYTPIHIPIIHSLSNYGQKYRDLLLENDSLLPFIVEVVNADIVTPNSNFIVTRLATGLFSSLLKGKPLPKYNKIKCCIPLLFKLLKCNDEEILQHACWSFYHITGFEVSHLYDLVYQDKLLETLLPLLKSPHNTIIVPTTRAIGNLISEEYMFPIPTITTLCEYLHQLLYNQKKSVRQEVCWTISNITATPEHIGLAISANLVPILIELIQGDNIDVQKEAVWALSNIITLGLPQQVNYLANQKGFLIGFCEVVGKHKDKYVLDSAIEALLKIAQSGEDVDTNDGHPYLKIMRECNLKEKLLNLKHNCKDTQALLEYL</sequence>
<name>A0A152A5R3_TIELA</name>
<evidence type="ECO:0000256" key="1">
    <source>
        <dbReference type="ARBA" id="ARBA00010394"/>
    </source>
</evidence>
<dbReference type="GO" id="GO:0015031">
    <property type="term" value="P:protein transport"/>
    <property type="evidence" value="ECO:0007669"/>
    <property type="project" value="UniProtKB-KW"/>
</dbReference>
<feature type="repeat" description="ARM" evidence="4">
    <location>
        <begin position="328"/>
        <end position="355"/>
    </location>
</feature>
<dbReference type="InterPro" id="IPR000225">
    <property type="entry name" value="Armadillo"/>
</dbReference>
<dbReference type="AlphaFoldDB" id="A0A152A5R3"/>
<gene>
    <name evidence="5" type="ORF">DLAC_01571</name>
</gene>
<dbReference type="PANTHER" id="PTHR23316">
    <property type="entry name" value="IMPORTIN ALPHA"/>
    <property type="match status" value="1"/>
</dbReference>
<dbReference type="EMBL" id="LODT01000006">
    <property type="protein sequence ID" value="KYR01574.1"/>
    <property type="molecule type" value="Genomic_DNA"/>
</dbReference>
<dbReference type="Pfam" id="PF00514">
    <property type="entry name" value="Arm"/>
    <property type="match status" value="1"/>
</dbReference>
<evidence type="ECO:0000256" key="4">
    <source>
        <dbReference type="PROSITE-ProRule" id="PRU00259"/>
    </source>
</evidence>
<dbReference type="PROSITE" id="PS50176">
    <property type="entry name" value="ARM_REPEAT"/>
    <property type="match status" value="1"/>
</dbReference>
<evidence type="ECO:0000313" key="5">
    <source>
        <dbReference type="EMBL" id="KYR01574.1"/>
    </source>
</evidence>
<protein>
    <submittedName>
        <fullName evidence="5">Putative importin subunit alpha B</fullName>
    </submittedName>
</protein>
<keyword evidence="6" id="KW-1185">Reference proteome</keyword>
<evidence type="ECO:0000256" key="2">
    <source>
        <dbReference type="ARBA" id="ARBA00022448"/>
    </source>
</evidence>
<dbReference type="Gene3D" id="1.25.10.10">
    <property type="entry name" value="Leucine-rich Repeat Variant"/>
    <property type="match status" value="1"/>
</dbReference>
<evidence type="ECO:0000313" key="6">
    <source>
        <dbReference type="Proteomes" id="UP000076078"/>
    </source>
</evidence>
<dbReference type="SMART" id="SM00185">
    <property type="entry name" value="ARM"/>
    <property type="match status" value="4"/>
</dbReference>
<dbReference type="InterPro" id="IPR016024">
    <property type="entry name" value="ARM-type_fold"/>
</dbReference>
<comment type="caution">
    <text evidence="5">The sequence shown here is derived from an EMBL/GenBank/DDBJ whole genome shotgun (WGS) entry which is preliminary data.</text>
</comment>
<dbReference type="Proteomes" id="UP000076078">
    <property type="component" value="Unassembled WGS sequence"/>
</dbReference>
<dbReference type="OMA" id="NWKNDTI"/>
<dbReference type="OrthoDB" id="16542at2759"/>
<accession>A0A152A5R3</accession>
<evidence type="ECO:0000256" key="3">
    <source>
        <dbReference type="ARBA" id="ARBA00022927"/>
    </source>
</evidence>
<reference evidence="5 6" key="1">
    <citation type="submission" date="2015-12" db="EMBL/GenBank/DDBJ databases">
        <title>Dictyostelia acquired genes for synthesis and detection of signals that induce cell-type specialization by lateral gene transfer from prokaryotes.</title>
        <authorList>
            <person name="Gloeckner G."/>
            <person name="Schaap P."/>
        </authorList>
    </citation>
    <scope>NUCLEOTIDE SEQUENCE [LARGE SCALE GENOMIC DNA]</scope>
    <source>
        <strain evidence="5 6">TK</strain>
    </source>
</reference>
<dbReference type="InterPro" id="IPR011989">
    <property type="entry name" value="ARM-like"/>
</dbReference>
<keyword evidence="2" id="KW-0813">Transport</keyword>
<dbReference type="SUPFAM" id="SSF48371">
    <property type="entry name" value="ARM repeat"/>
    <property type="match status" value="1"/>
</dbReference>
<keyword evidence="3" id="KW-0653">Protein transport</keyword>
<proteinExistence type="inferred from homology"/>